<evidence type="ECO:0000313" key="5">
    <source>
        <dbReference type="EMBL" id="KAA5825210.1"/>
    </source>
</evidence>
<dbReference type="RefSeq" id="WP_144116242.1">
    <property type="nucleotide sequence ID" value="NZ_JACHGE010000005.1"/>
</dbReference>
<dbReference type="InterPro" id="IPR006626">
    <property type="entry name" value="PbH1"/>
</dbReference>
<reference evidence="5 8" key="1">
    <citation type="journal article" date="2015" name="Int. J. Syst. Evol. Microbiol.">
        <title>Algibacter amylolyticus sp. nov., isolated from intertidal sediment.</title>
        <authorList>
            <person name="Zhang D.C."/>
            <person name="Wu J."/>
            <person name="Neuner K."/>
            <person name="Yao J."/>
            <person name="Margesin R."/>
        </authorList>
    </citation>
    <scope>NUCLEOTIDE SEQUENCE [LARGE SCALE GENOMIC DNA]</scope>
    <source>
        <strain evidence="5 8">RU-4-M-4</strain>
    </source>
</reference>
<feature type="chain" id="PRO_5024354423" evidence="2">
    <location>
        <begin position="26"/>
        <end position="590"/>
    </location>
</feature>
<evidence type="ECO:0000259" key="3">
    <source>
        <dbReference type="Pfam" id="PF13229"/>
    </source>
</evidence>
<dbReference type="NCBIfam" id="TIGR04183">
    <property type="entry name" value="Por_Secre_tail"/>
    <property type="match status" value="1"/>
</dbReference>
<sequence length="590" mass="63658">MKQNYYLKPFRLTWLLCFLSASIWALDETVQPGENIQTAINNVAASGGGTVTLAAGTHNISTPVRMKSNITLQGEGNWSSLLKTTVNMKMIIHNSEGLVNLVIQNLAIEGTNASNGGGIEITANDNVEHDNVQILNVHCYKTGWGVHIKGTTNLLVKDCLFEENGTAGQEGFAHNMYLRRVYGAEVRDSKFLNSTSANGMNISYSSDIKVYNCEMSGNYFRGIRAAVTDGYLVHDCVVKDNGDVGIFANAEVGVVTTNIDIRRNCVSNNGKDGIRALNNATGSVIDNNSYGNGSVSGADYDLPSGVESALNISDNSVVCTYSDAPSVSLTARFQNDTVVLDWGNNNITPVKQDVFRDTDSDPSGRQLIASNVSGTSFTDTSVSPETTYWYWIKVQGQTITVNSDAAMVAPDPDPKVTLTAVAGSNKVTLNWLVEGITLGSSGIQGVFRDTDSDPGGRQLLANRVTGSTYTDNTALNGTTYWYWIKVTDENSTNYNSNAAEASPDGSLSIESRTRNTQQVKVFPNPANNEVNLVNAVGSKVTIYNVIGTEVLTAAVNQNSQLLNISHLNNGVYFIKILKEGRAITKKLIKK</sequence>
<protein>
    <submittedName>
        <fullName evidence="5">T9SS type A sorting domain-containing protein</fullName>
    </submittedName>
</protein>
<feature type="signal peptide" evidence="2">
    <location>
        <begin position="1"/>
        <end position="25"/>
    </location>
</feature>
<evidence type="ECO:0000313" key="6">
    <source>
        <dbReference type="EMBL" id="TSJ77704.1"/>
    </source>
</evidence>
<gene>
    <name evidence="5" type="ORF">F2B50_08460</name>
    <name evidence="6" type="ORF">FPF71_08460</name>
</gene>
<feature type="domain" description="Right handed beta helix" evidence="3">
    <location>
        <begin position="176"/>
        <end position="289"/>
    </location>
</feature>
<dbReference type="Proteomes" id="UP000322315">
    <property type="component" value="Unassembled WGS sequence"/>
</dbReference>
<evidence type="ECO:0000313" key="8">
    <source>
        <dbReference type="Proteomes" id="UP000322315"/>
    </source>
</evidence>
<dbReference type="InterPro" id="IPR039448">
    <property type="entry name" value="Beta_helix"/>
</dbReference>
<evidence type="ECO:0000313" key="7">
    <source>
        <dbReference type="Proteomes" id="UP000315145"/>
    </source>
</evidence>
<dbReference type="OrthoDB" id="8660908at2"/>
<dbReference type="InterPro" id="IPR012334">
    <property type="entry name" value="Pectin_lyas_fold"/>
</dbReference>
<evidence type="ECO:0000256" key="2">
    <source>
        <dbReference type="SAM" id="SignalP"/>
    </source>
</evidence>
<dbReference type="SUPFAM" id="SSF51126">
    <property type="entry name" value="Pectin lyase-like"/>
    <property type="match status" value="1"/>
</dbReference>
<accession>A0A5M7B965</accession>
<dbReference type="Proteomes" id="UP000315145">
    <property type="component" value="Unassembled WGS sequence"/>
</dbReference>
<evidence type="ECO:0000256" key="1">
    <source>
        <dbReference type="ARBA" id="ARBA00022729"/>
    </source>
</evidence>
<keyword evidence="7" id="KW-1185">Reference proteome</keyword>
<dbReference type="SMART" id="SM00710">
    <property type="entry name" value="PbH1"/>
    <property type="match status" value="7"/>
</dbReference>
<dbReference type="Gene3D" id="2.160.20.10">
    <property type="entry name" value="Single-stranded right-handed beta-helix, Pectin lyase-like"/>
    <property type="match status" value="1"/>
</dbReference>
<reference evidence="5" key="3">
    <citation type="submission" date="2019-09" db="EMBL/GenBank/DDBJ databases">
        <authorList>
            <person name="Zhang D.-C."/>
        </authorList>
    </citation>
    <scope>NUCLEOTIDE SEQUENCE</scope>
    <source>
        <strain evidence="5">RU-4-M-4</strain>
    </source>
</reference>
<dbReference type="Gene3D" id="2.60.40.10">
    <property type="entry name" value="Immunoglobulins"/>
    <property type="match status" value="1"/>
</dbReference>
<proteinExistence type="predicted"/>
<evidence type="ECO:0000259" key="4">
    <source>
        <dbReference type="Pfam" id="PF18962"/>
    </source>
</evidence>
<keyword evidence="1 2" id="KW-0732">Signal</keyword>
<name>A0A5M7B965_9FLAO</name>
<comment type="caution">
    <text evidence="5">The sequence shown here is derived from an EMBL/GenBank/DDBJ whole genome shotgun (WGS) entry which is preliminary data.</text>
</comment>
<dbReference type="Pfam" id="PF13229">
    <property type="entry name" value="Beta_helix"/>
    <property type="match status" value="1"/>
</dbReference>
<dbReference type="InterPro" id="IPR011050">
    <property type="entry name" value="Pectin_lyase_fold/virulence"/>
</dbReference>
<feature type="domain" description="Secretion system C-terminal sorting" evidence="4">
    <location>
        <begin position="521"/>
        <end position="588"/>
    </location>
</feature>
<reference evidence="6 7" key="2">
    <citation type="submission" date="2019-07" db="EMBL/GenBank/DDBJ databases">
        <title>Algibacter marinivivus sp. nov., isolated from the surface of a marine red alga.</title>
        <authorList>
            <person name="Zhong X."/>
            <person name="Xu W."/>
            <person name="Zhang Y."/>
            <person name="Zhang Q."/>
            <person name="Du Z."/>
        </authorList>
    </citation>
    <scope>NUCLEOTIDE SEQUENCE [LARGE SCALE GENOMIC DNA]</scope>
    <source>
        <strain evidence="6 7">RU-4-M-4</strain>
    </source>
</reference>
<dbReference type="EMBL" id="VWRS01000004">
    <property type="protein sequence ID" value="KAA5825210.1"/>
    <property type="molecule type" value="Genomic_DNA"/>
</dbReference>
<dbReference type="Pfam" id="PF18962">
    <property type="entry name" value="Por_Secre_tail"/>
    <property type="match status" value="1"/>
</dbReference>
<dbReference type="AlphaFoldDB" id="A0A5M7B965"/>
<dbReference type="InterPro" id="IPR013783">
    <property type="entry name" value="Ig-like_fold"/>
</dbReference>
<dbReference type="EMBL" id="VMBF01000004">
    <property type="protein sequence ID" value="TSJ77704.1"/>
    <property type="molecule type" value="Genomic_DNA"/>
</dbReference>
<dbReference type="InterPro" id="IPR026444">
    <property type="entry name" value="Secre_tail"/>
</dbReference>
<organism evidence="5 8">
    <name type="scientific">Algibacter amylolyticus</name>
    <dbReference type="NCBI Taxonomy" id="1608400"/>
    <lineage>
        <taxon>Bacteria</taxon>
        <taxon>Pseudomonadati</taxon>
        <taxon>Bacteroidota</taxon>
        <taxon>Flavobacteriia</taxon>
        <taxon>Flavobacteriales</taxon>
        <taxon>Flavobacteriaceae</taxon>
        <taxon>Algibacter</taxon>
    </lineage>
</organism>